<dbReference type="CDD" id="cd06261">
    <property type="entry name" value="TM_PBP2"/>
    <property type="match status" value="1"/>
</dbReference>
<keyword evidence="4 7" id="KW-0812">Transmembrane</keyword>
<evidence type="ECO:0000256" key="4">
    <source>
        <dbReference type="ARBA" id="ARBA00022692"/>
    </source>
</evidence>
<reference evidence="9 10" key="1">
    <citation type="submission" date="2019-09" db="EMBL/GenBank/DDBJ databases">
        <title>YIM 132180 draft genome.</title>
        <authorList>
            <person name="Zhang K."/>
        </authorList>
    </citation>
    <scope>NUCLEOTIDE SEQUENCE [LARGE SCALE GENOMIC DNA]</scope>
    <source>
        <strain evidence="9 10">YIM 132180</strain>
    </source>
</reference>
<feature type="transmembrane region" description="Helical" evidence="7">
    <location>
        <begin position="100"/>
        <end position="121"/>
    </location>
</feature>
<sequence>MLRFILRRLASAVPTLFIVVTLSFFLIRFAPGGPFSLERPLPPQIMENMMRAYHLDLPLWQQYLNYLGNVVRGDFGPSYIYRDFSVGQLMLQSLPFSLELGSYALVLAVLGGVAAGVFAALRRNGLVDYLIMSVATVGVTVPNFVIAPVLSLVFAVFLAWLPAGGWGDGGPRFLLLPTVALALPQLAVFARLTRGAMIEALNADHIRTARAYGLKARAVVVTHAMRGALLPVVSYLAPSAAALLTGSVVIETIFGIPGVGRYFVLGAINRDYTLVMGTVVLVAVFIVVLNLVVDVVYAMLDPRIRHD</sequence>
<comment type="subcellular location">
    <subcellularLocation>
        <location evidence="1 7">Cell membrane</location>
        <topology evidence="1 7">Multi-pass membrane protein</topology>
    </subcellularLocation>
</comment>
<evidence type="ECO:0000256" key="7">
    <source>
        <dbReference type="RuleBase" id="RU363032"/>
    </source>
</evidence>
<organism evidence="9 10">
    <name type="scientific">Plantimonas leprariae</name>
    <dbReference type="NCBI Taxonomy" id="2615207"/>
    <lineage>
        <taxon>Bacteria</taxon>
        <taxon>Pseudomonadati</taxon>
        <taxon>Pseudomonadota</taxon>
        <taxon>Alphaproteobacteria</taxon>
        <taxon>Hyphomicrobiales</taxon>
        <taxon>Aurantimonadaceae</taxon>
        <taxon>Plantimonas</taxon>
    </lineage>
</organism>
<gene>
    <name evidence="9" type="primary">oppB</name>
    <name evidence="9" type="ORF">F6X38_13760</name>
</gene>
<dbReference type="SUPFAM" id="SSF161098">
    <property type="entry name" value="MetI-like"/>
    <property type="match status" value="1"/>
</dbReference>
<proteinExistence type="inferred from homology"/>
<comment type="similarity">
    <text evidence="7">Belongs to the binding-protein-dependent transport system permease family.</text>
</comment>
<feature type="transmembrane region" description="Helical" evidence="7">
    <location>
        <begin position="133"/>
        <end position="161"/>
    </location>
</feature>
<keyword evidence="6 7" id="KW-0472">Membrane</keyword>
<dbReference type="RefSeq" id="WP_150970463.1">
    <property type="nucleotide sequence ID" value="NZ_VZDO01000010.1"/>
</dbReference>
<keyword evidence="2 7" id="KW-0813">Transport</keyword>
<comment type="caution">
    <text evidence="9">The sequence shown here is derived from an EMBL/GenBank/DDBJ whole genome shotgun (WGS) entry which is preliminary data.</text>
</comment>
<dbReference type="InterPro" id="IPR035906">
    <property type="entry name" value="MetI-like_sf"/>
</dbReference>
<dbReference type="Proteomes" id="UP000432089">
    <property type="component" value="Unassembled WGS sequence"/>
</dbReference>
<name>A0A7V7PNQ9_9HYPH</name>
<feature type="transmembrane region" description="Helical" evidence="7">
    <location>
        <begin position="232"/>
        <end position="254"/>
    </location>
</feature>
<keyword evidence="5 7" id="KW-1133">Transmembrane helix</keyword>
<feature type="transmembrane region" description="Helical" evidence="7">
    <location>
        <begin position="173"/>
        <end position="192"/>
    </location>
</feature>
<evidence type="ECO:0000313" key="10">
    <source>
        <dbReference type="Proteomes" id="UP000432089"/>
    </source>
</evidence>
<evidence type="ECO:0000256" key="2">
    <source>
        <dbReference type="ARBA" id="ARBA00022448"/>
    </source>
</evidence>
<evidence type="ECO:0000313" key="9">
    <source>
        <dbReference type="EMBL" id="KAB0679393.1"/>
    </source>
</evidence>
<dbReference type="PROSITE" id="PS50928">
    <property type="entry name" value="ABC_TM1"/>
    <property type="match status" value="1"/>
</dbReference>
<keyword evidence="10" id="KW-1185">Reference proteome</keyword>
<feature type="transmembrane region" description="Helical" evidence="7">
    <location>
        <begin position="274"/>
        <end position="300"/>
    </location>
</feature>
<keyword evidence="3" id="KW-1003">Cell membrane</keyword>
<dbReference type="PANTHER" id="PTHR43163">
    <property type="entry name" value="DIPEPTIDE TRANSPORT SYSTEM PERMEASE PROTEIN DPPB-RELATED"/>
    <property type="match status" value="1"/>
</dbReference>
<feature type="transmembrane region" description="Helical" evidence="7">
    <location>
        <begin position="12"/>
        <end position="30"/>
    </location>
</feature>
<dbReference type="InterPro" id="IPR000515">
    <property type="entry name" value="MetI-like"/>
</dbReference>
<dbReference type="Gene3D" id="1.10.3720.10">
    <property type="entry name" value="MetI-like"/>
    <property type="match status" value="1"/>
</dbReference>
<dbReference type="GO" id="GO:0071916">
    <property type="term" value="F:dipeptide transmembrane transporter activity"/>
    <property type="evidence" value="ECO:0007669"/>
    <property type="project" value="TreeGrafter"/>
</dbReference>
<protein>
    <submittedName>
        <fullName evidence="9">Oligopeptide ABC transporter permease OppB</fullName>
    </submittedName>
</protein>
<accession>A0A7V7PNQ9</accession>
<dbReference type="Pfam" id="PF00528">
    <property type="entry name" value="BPD_transp_1"/>
    <property type="match status" value="1"/>
</dbReference>
<dbReference type="AlphaFoldDB" id="A0A7V7PNQ9"/>
<evidence type="ECO:0000256" key="5">
    <source>
        <dbReference type="ARBA" id="ARBA00022989"/>
    </source>
</evidence>
<evidence type="ECO:0000256" key="1">
    <source>
        <dbReference type="ARBA" id="ARBA00004651"/>
    </source>
</evidence>
<feature type="domain" description="ABC transmembrane type-1" evidence="8">
    <location>
        <begin position="94"/>
        <end position="297"/>
    </location>
</feature>
<evidence type="ECO:0000256" key="6">
    <source>
        <dbReference type="ARBA" id="ARBA00023136"/>
    </source>
</evidence>
<dbReference type="PANTHER" id="PTHR43163:SF6">
    <property type="entry name" value="DIPEPTIDE TRANSPORT SYSTEM PERMEASE PROTEIN DPPB-RELATED"/>
    <property type="match status" value="1"/>
</dbReference>
<dbReference type="GO" id="GO:0005886">
    <property type="term" value="C:plasma membrane"/>
    <property type="evidence" value="ECO:0007669"/>
    <property type="project" value="UniProtKB-SubCell"/>
</dbReference>
<dbReference type="EMBL" id="VZDO01000010">
    <property type="protein sequence ID" value="KAB0679393.1"/>
    <property type="molecule type" value="Genomic_DNA"/>
</dbReference>
<dbReference type="Pfam" id="PF19300">
    <property type="entry name" value="BPD_transp_1_N"/>
    <property type="match status" value="1"/>
</dbReference>
<evidence type="ECO:0000256" key="3">
    <source>
        <dbReference type="ARBA" id="ARBA00022475"/>
    </source>
</evidence>
<evidence type="ECO:0000259" key="8">
    <source>
        <dbReference type="PROSITE" id="PS50928"/>
    </source>
</evidence>
<dbReference type="InterPro" id="IPR045621">
    <property type="entry name" value="BPD_transp_1_N"/>
</dbReference>
<dbReference type="NCBIfam" id="NF007008">
    <property type="entry name" value="PRK09471.1"/>
    <property type="match status" value="1"/>
</dbReference>